<name>A6JPV2_RAT</name>
<accession>A6JPV2</accession>
<reference evidence="1 2" key="1">
    <citation type="submission" date="2005-09" db="EMBL/GenBank/DDBJ databases">
        <authorList>
            <person name="Mural R.J."/>
            <person name="Li P.W."/>
            <person name="Adams M.D."/>
            <person name="Amanatides P.G."/>
            <person name="Baden-Tillson H."/>
            <person name="Barnstead M."/>
            <person name="Chin S.H."/>
            <person name="Dew I."/>
            <person name="Evans C.A."/>
            <person name="Ferriera S."/>
            <person name="Flanigan M."/>
            <person name="Fosler C."/>
            <person name="Glodek A."/>
            <person name="Gu Z."/>
            <person name="Holt R.A."/>
            <person name="Jennings D."/>
            <person name="Kraft C.L."/>
            <person name="Lu F."/>
            <person name="Nguyen T."/>
            <person name="Nusskern D.R."/>
            <person name="Pfannkoch C.M."/>
            <person name="Sitter C."/>
            <person name="Sutton G.G."/>
            <person name="Venter J.C."/>
            <person name="Wang Z."/>
            <person name="Woodage T."/>
            <person name="Zheng X.H."/>
            <person name="Zhong F."/>
        </authorList>
    </citation>
    <scope>NUCLEOTIDE SEQUENCE [LARGE SCALE GENOMIC DNA]</scope>
    <source>
        <strain>BN</strain>
        <strain evidence="2">Sprague-Dawley</strain>
    </source>
</reference>
<dbReference type="EMBL" id="CH473995">
    <property type="protein sequence ID" value="EDL78820.1"/>
    <property type="molecule type" value="Genomic_DNA"/>
</dbReference>
<evidence type="ECO:0000313" key="1">
    <source>
        <dbReference type="EMBL" id="EDL78820.1"/>
    </source>
</evidence>
<protein>
    <submittedName>
        <fullName evidence="1">RCG58979</fullName>
    </submittedName>
</protein>
<evidence type="ECO:0000313" key="2">
    <source>
        <dbReference type="Proteomes" id="UP000234681"/>
    </source>
</evidence>
<gene>
    <name evidence="1" type="ORF">rCG_58979</name>
</gene>
<proteinExistence type="predicted"/>
<sequence>MLPYLTMKLRQFKFKACSGLGEQVGWVGVCVRVRVRVCVCVYVCVHILELSLRSLSTMLEVFSRCLIKKACKVSLILGHLWLLRKQLDYDWQIVY</sequence>
<dbReference type="AlphaFoldDB" id="A6JPV2"/>
<organism evidence="1 2">
    <name type="scientific">Rattus norvegicus</name>
    <name type="common">Rat</name>
    <dbReference type="NCBI Taxonomy" id="10116"/>
    <lineage>
        <taxon>Eukaryota</taxon>
        <taxon>Metazoa</taxon>
        <taxon>Chordata</taxon>
        <taxon>Craniata</taxon>
        <taxon>Vertebrata</taxon>
        <taxon>Euteleostomi</taxon>
        <taxon>Mammalia</taxon>
        <taxon>Eutheria</taxon>
        <taxon>Euarchontoglires</taxon>
        <taxon>Glires</taxon>
        <taxon>Rodentia</taxon>
        <taxon>Myomorpha</taxon>
        <taxon>Muroidea</taxon>
        <taxon>Muridae</taxon>
        <taxon>Murinae</taxon>
        <taxon>Rattus</taxon>
    </lineage>
</organism>
<dbReference type="Proteomes" id="UP000234681">
    <property type="component" value="Chromosome 16"/>
</dbReference>